<evidence type="ECO:0000313" key="2">
    <source>
        <dbReference type="Proteomes" id="UP000499080"/>
    </source>
</evidence>
<dbReference type="EMBL" id="BGPR01031656">
    <property type="protein sequence ID" value="GBO04860.1"/>
    <property type="molecule type" value="Genomic_DNA"/>
</dbReference>
<gene>
    <name evidence="1" type="ORF">AVEN_214667_1</name>
</gene>
<keyword evidence="2" id="KW-1185">Reference proteome</keyword>
<sequence>MIRPPLSRDNSRSTKSPRSFLQWRTLRQDLTVPHIFIDDQSPKFLTLAFNCRLHLQKAPPSWKLLTTVLIPKSISELSTTIYKLYTKVLAGRLPDWCEKYSVLSPCQKASHPLMGLIVSSNTILFFKQD</sequence>
<comment type="caution">
    <text evidence="1">The sequence shown here is derived from an EMBL/GenBank/DDBJ whole genome shotgun (WGS) entry which is preliminary data.</text>
</comment>
<dbReference type="Proteomes" id="UP000499080">
    <property type="component" value="Unassembled WGS sequence"/>
</dbReference>
<name>A0A4Y2TZL0_ARAVE</name>
<proteinExistence type="predicted"/>
<evidence type="ECO:0000313" key="1">
    <source>
        <dbReference type="EMBL" id="GBO04860.1"/>
    </source>
</evidence>
<accession>A0A4Y2TZL0</accession>
<dbReference type="OrthoDB" id="410104at2759"/>
<protein>
    <submittedName>
        <fullName evidence="1">Uncharacterized protein</fullName>
    </submittedName>
</protein>
<dbReference type="AlphaFoldDB" id="A0A4Y2TZL0"/>
<organism evidence="1 2">
    <name type="scientific">Araneus ventricosus</name>
    <name type="common">Orbweaver spider</name>
    <name type="synonym">Epeira ventricosa</name>
    <dbReference type="NCBI Taxonomy" id="182803"/>
    <lineage>
        <taxon>Eukaryota</taxon>
        <taxon>Metazoa</taxon>
        <taxon>Ecdysozoa</taxon>
        <taxon>Arthropoda</taxon>
        <taxon>Chelicerata</taxon>
        <taxon>Arachnida</taxon>
        <taxon>Araneae</taxon>
        <taxon>Araneomorphae</taxon>
        <taxon>Entelegynae</taxon>
        <taxon>Araneoidea</taxon>
        <taxon>Araneidae</taxon>
        <taxon>Araneus</taxon>
    </lineage>
</organism>
<reference evidence="1 2" key="1">
    <citation type="journal article" date="2019" name="Sci. Rep.">
        <title>Orb-weaving spider Araneus ventricosus genome elucidates the spidroin gene catalogue.</title>
        <authorList>
            <person name="Kono N."/>
            <person name="Nakamura H."/>
            <person name="Ohtoshi R."/>
            <person name="Moran D.A.P."/>
            <person name="Shinohara A."/>
            <person name="Yoshida Y."/>
            <person name="Fujiwara M."/>
            <person name="Mori M."/>
            <person name="Tomita M."/>
            <person name="Arakawa K."/>
        </authorList>
    </citation>
    <scope>NUCLEOTIDE SEQUENCE [LARGE SCALE GENOMIC DNA]</scope>
</reference>